<evidence type="ECO:0000256" key="3">
    <source>
        <dbReference type="ARBA" id="ARBA00004496"/>
    </source>
</evidence>
<evidence type="ECO:0000259" key="14">
    <source>
        <dbReference type="SMART" id="SM00065"/>
    </source>
</evidence>
<keyword evidence="12" id="KW-0418">Kinase</keyword>
<keyword evidence="6" id="KW-0813">Transport</keyword>
<dbReference type="EC" id="2.7.3.9" evidence="5"/>
<keyword evidence="13" id="KW-0460">Magnesium</keyword>
<evidence type="ECO:0000256" key="1">
    <source>
        <dbReference type="ARBA" id="ARBA00000683"/>
    </source>
</evidence>
<evidence type="ECO:0000256" key="13">
    <source>
        <dbReference type="ARBA" id="ARBA00022842"/>
    </source>
</evidence>
<dbReference type="InterPro" id="IPR036637">
    <property type="entry name" value="Phosphohistidine_dom_sf"/>
</dbReference>
<evidence type="ECO:0000256" key="8">
    <source>
        <dbReference type="ARBA" id="ARBA00022597"/>
    </source>
</evidence>
<evidence type="ECO:0000256" key="10">
    <source>
        <dbReference type="ARBA" id="ARBA00022683"/>
    </source>
</evidence>
<organism evidence="15 16">
    <name type="scientific">Rhizomicrobium electricum</name>
    <dbReference type="NCBI Taxonomy" id="480070"/>
    <lineage>
        <taxon>Bacteria</taxon>
        <taxon>Pseudomonadati</taxon>
        <taxon>Pseudomonadota</taxon>
        <taxon>Alphaproteobacteria</taxon>
        <taxon>Micropepsales</taxon>
        <taxon>Micropepsaceae</taxon>
        <taxon>Rhizomicrobium</taxon>
    </lineage>
</organism>
<evidence type="ECO:0000256" key="4">
    <source>
        <dbReference type="ARBA" id="ARBA00007837"/>
    </source>
</evidence>
<dbReference type="InterPro" id="IPR036618">
    <property type="entry name" value="PtsI_HPr-bd_sf"/>
</dbReference>
<dbReference type="NCBIfam" id="TIGR01417">
    <property type="entry name" value="PTS_I_fam"/>
    <property type="match status" value="1"/>
</dbReference>
<evidence type="ECO:0000256" key="5">
    <source>
        <dbReference type="ARBA" id="ARBA00012232"/>
    </source>
</evidence>
<keyword evidence="7" id="KW-0963">Cytoplasm</keyword>
<dbReference type="PRINTS" id="PR01736">
    <property type="entry name" value="PHPHTRNFRASE"/>
</dbReference>
<dbReference type="Pfam" id="PF05524">
    <property type="entry name" value="PEP-utilisers_N"/>
    <property type="match status" value="1"/>
</dbReference>
<keyword evidence="8" id="KW-0762">Sugar transport</keyword>
<accession>A0ABN1F000</accession>
<evidence type="ECO:0000313" key="16">
    <source>
        <dbReference type="Proteomes" id="UP001499951"/>
    </source>
</evidence>
<dbReference type="SUPFAM" id="SSF51621">
    <property type="entry name" value="Phosphoenolpyruvate/pyruvate domain"/>
    <property type="match status" value="1"/>
</dbReference>
<dbReference type="Proteomes" id="UP001499951">
    <property type="component" value="Unassembled WGS sequence"/>
</dbReference>
<dbReference type="Pfam" id="PF02896">
    <property type="entry name" value="PEP-utilizers_C"/>
    <property type="match status" value="1"/>
</dbReference>
<dbReference type="PANTHER" id="PTHR46244">
    <property type="entry name" value="PHOSPHOENOLPYRUVATE-PROTEIN PHOSPHOTRANSFERASE"/>
    <property type="match status" value="1"/>
</dbReference>
<sequence>MAPVAAAGPRTLLRRLREIMAEQTSAQTRLDKLVTVIAANMVAEVCSIYLRRAGRSLELFATEGLNAAAVHNTRMRSGEGLVGLVVETGEPVNLSDAPSHPRFSYRPETGEDPYHSFLGVPIVRGGQVFGVLTVQNRAARTYAEEEVEALQTVAMVLAEVVAQGVLFNVAELDEPELSPDKPRKFAGEGLAEGVAVGHVVLHEPRVKVDRMIADDPSVELARLEEAIGKLRESVDRMLDSGELDLTGESREVIETYRLFAHDAGWRQKMRDAIRSGLTAEAAVERWQDEMRLRLSKIPDPLLRERAHDLDDLARRLLRHLVGEIGHRGQDMPSDSILVARGMGPAELLDYRRDRLVGLALEEAATTSHVAIVARALGLPLVSDCKGLTDAARSGDMMVLDGEAGEVHLRPGEEIVHAFVAKRTLREHRVAQFATIRDLPAETKDGVRIKLMMNAGLLLDMPHLAESGADGIGLFRTEIQFMVGDNMPKLQHQADFYREVMDTAGDKPVTFRTLDLGGDKVLPYARFEREENPAMGWRAIRIALDRPALLRYQVRALIAAAAGRVLRILLPMISSVAEFNAARALVDREIERARLLGQRQPRQVKVGAMLEVPSLAFMLPQLMRSADFVSIGSNDLLSFAFAADRTNPRVSRRYDPLNPATLSMIRQIVQSAKETGGELSLCGELAGRPLDAMTLIGLGIRKLSMSPGNIGPVKMMIRSLNYSEISQYVDKLCGRADHSLRARLIGFAAERGVILK</sequence>
<feature type="domain" description="GAF" evidence="14">
    <location>
        <begin position="25"/>
        <end position="171"/>
    </location>
</feature>
<comment type="subcellular location">
    <subcellularLocation>
        <location evidence="3">Cytoplasm</location>
    </subcellularLocation>
</comment>
<evidence type="ECO:0000313" key="15">
    <source>
        <dbReference type="EMBL" id="GAA0578770.1"/>
    </source>
</evidence>
<dbReference type="SUPFAM" id="SSF47831">
    <property type="entry name" value="Enzyme I of the PEP:sugar phosphotransferase system HPr-binding (sub)domain"/>
    <property type="match status" value="1"/>
</dbReference>
<dbReference type="RefSeq" id="WP_166936792.1">
    <property type="nucleotide sequence ID" value="NZ_BAAADD010000008.1"/>
</dbReference>
<dbReference type="Gene3D" id="3.20.20.60">
    <property type="entry name" value="Phosphoenolpyruvate-binding domains"/>
    <property type="match status" value="1"/>
</dbReference>
<dbReference type="InterPro" id="IPR003018">
    <property type="entry name" value="GAF"/>
</dbReference>
<dbReference type="InterPro" id="IPR008279">
    <property type="entry name" value="PEP-util_enz_mobile_dom"/>
</dbReference>
<evidence type="ECO:0000256" key="11">
    <source>
        <dbReference type="ARBA" id="ARBA00022723"/>
    </source>
</evidence>
<dbReference type="InterPro" id="IPR040442">
    <property type="entry name" value="Pyrv_kinase-like_dom_sf"/>
</dbReference>
<evidence type="ECO:0000256" key="12">
    <source>
        <dbReference type="ARBA" id="ARBA00022777"/>
    </source>
</evidence>
<reference evidence="15 16" key="1">
    <citation type="journal article" date="2019" name="Int. J. Syst. Evol. Microbiol.">
        <title>The Global Catalogue of Microorganisms (GCM) 10K type strain sequencing project: providing services to taxonomists for standard genome sequencing and annotation.</title>
        <authorList>
            <consortium name="The Broad Institute Genomics Platform"/>
            <consortium name="The Broad Institute Genome Sequencing Center for Infectious Disease"/>
            <person name="Wu L."/>
            <person name="Ma J."/>
        </authorList>
    </citation>
    <scope>NUCLEOTIDE SEQUENCE [LARGE SCALE GENOMIC DNA]</scope>
    <source>
        <strain evidence="15 16">JCM 15089</strain>
    </source>
</reference>
<dbReference type="Pfam" id="PF00391">
    <property type="entry name" value="PEP-utilizers"/>
    <property type="match status" value="1"/>
</dbReference>
<keyword evidence="11" id="KW-0479">Metal-binding</keyword>
<dbReference type="SMART" id="SM00065">
    <property type="entry name" value="GAF"/>
    <property type="match status" value="1"/>
</dbReference>
<dbReference type="SUPFAM" id="SSF52009">
    <property type="entry name" value="Phosphohistidine domain"/>
    <property type="match status" value="1"/>
</dbReference>
<dbReference type="Gene3D" id="3.50.30.10">
    <property type="entry name" value="Phosphohistidine domain"/>
    <property type="match status" value="1"/>
</dbReference>
<comment type="cofactor">
    <cofactor evidence="2">
        <name>Mg(2+)</name>
        <dbReference type="ChEBI" id="CHEBI:18420"/>
    </cofactor>
</comment>
<dbReference type="Gene3D" id="1.10.274.10">
    <property type="entry name" value="PtsI, HPr-binding domain"/>
    <property type="match status" value="1"/>
</dbReference>
<keyword evidence="9" id="KW-0808">Transferase</keyword>
<dbReference type="Gene3D" id="3.30.450.40">
    <property type="match status" value="1"/>
</dbReference>
<protein>
    <recommendedName>
        <fullName evidence="5">phosphoenolpyruvate--protein phosphotransferase</fullName>
        <ecNumber evidence="5">2.7.3.9</ecNumber>
    </recommendedName>
</protein>
<comment type="caution">
    <text evidence="15">The sequence shown here is derived from an EMBL/GenBank/DDBJ whole genome shotgun (WGS) entry which is preliminary data.</text>
</comment>
<proteinExistence type="inferred from homology"/>
<dbReference type="InterPro" id="IPR015813">
    <property type="entry name" value="Pyrv/PenolPyrv_kinase-like_dom"/>
</dbReference>
<dbReference type="EMBL" id="BAAADD010000008">
    <property type="protein sequence ID" value="GAA0578770.1"/>
    <property type="molecule type" value="Genomic_DNA"/>
</dbReference>
<dbReference type="InterPro" id="IPR029016">
    <property type="entry name" value="GAF-like_dom_sf"/>
</dbReference>
<dbReference type="InterPro" id="IPR050499">
    <property type="entry name" value="PEP-utilizing_PTS_enzyme"/>
</dbReference>
<evidence type="ECO:0000256" key="9">
    <source>
        <dbReference type="ARBA" id="ARBA00022679"/>
    </source>
</evidence>
<name>A0ABN1F000_9PROT</name>
<dbReference type="InterPro" id="IPR000121">
    <property type="entry name" value="PEP_util_C"/>
</dbReference>
<keyword evidence="10" id="KW-0598">Phosphotransferase system</keyword>
<gene>
    <name evidence="15" type="primary">ptsP_2</name>
    <name evidence="15" type="ORF">GCM10008942_29560</name>
</gene>
<comment type="similarity">
    <text evidence="4">Belongs to the PEP-utilizing enzyme family.</text>
</comment>
<dbReference type="InterPro" id="IPR008731">
    <property type="entry name" value="PTS_EIN"/>
</dbReference>
<evidence type="ECO:0000256" key="7">
    <source>
        <dbReference type="ARBA" id="ARBA00022490"/>
    </source>
</evidence>
<evidence type="ECO:0000256" key="6">
    <source>
        <dbReference type="ARBA" id="ARBA00022448"/>
    </source>
</evidence>
<dbReference type="PANTHER" id="PTHR46244:SF6">
    <property type="entry name" value="PHOSPHOENOLPYRUVATE-PROTEIN PHOSPHOTRANSFERASE"/>
    <property type="match status" value="1"/>
</dbReference>
<evidence type="ECO:0000256" key="2">
    <source>
        <dbReference type="ARBA" id="ARBA00001946"/>
    </source>
</evidence>
<dbReference type="Pfam" id="PF01590">
    <property type="entry name" value="GAF"/>
    <property type="match status" value="1"/>
</dbReference>
<dbReference type="InterPro" id="IPR006318">
    <property type="entry name" value="PTS_EI-like"/>
</dbReference>
<dbReference type="SUPFAM" id="SSF55781">
    <property type="entry name" value="GAF domain-like"/>
    <property type="match status" value="1"/>
</dbReference>
<keyword evidence="16" id="KW-1185">Reference proteome</keyword>
<comment type="catalytic activity">
    <reaction evidence="1">
        <text>L-histidyl-[protein] + phosphoenolpyruvate = N(pros)-phospho-L-histidyl-[protein] + pyruvate</text>
        <dbReference type="Rhea" id="RHEA:23880"/>
        <dbReference type="Rhea" id="RHEA-COMP:9745"/>
        <dbReference type="Rhea" id="RHEA-COMP:9746"/>
        <dbReference type="ChEBI" id="CHEBI:15361"/>
        <dbReference type="ChEBI" id="CHEBI:29979"/>
        <dbReference type="ChEBI" id="CHEBI:58702"/>
        <dbReference type="ChEBI" id="CHEBI:64837"/>
        <dbReference type="EC" id="2.7.3.9"/>
    </reaction>
</comment>